<dbReference type="InterPro" id="IPR007627">
    <property type="entry name" value="RNA_pol_sigma70_r2"/>
</dbReference>
<dbReference type="Pfam" id="PF04542">
    <property type="entry name" value="Sigma70_r2"/>
    <property type="match status" value="1"/>
</dbReference>
<comment type="similarity">
    <text evidence="1">Belongs to the sigma-70 factor family. ECF subfamily.</text>
</comment>
<organism evidence="7 8">
    <name type="scientific">Candidatus Fimadaptatus faecigallinarum</name>
    <dbReference type="NCBI Taxonomy" id="2840814"/>
    <lineage>
        <taxon>Bacteria</taxon>
        <taxon>Bacillati</taxon>
        <taxon>Bacillota</taxon>
        <taxon>Clostridia</taxon>
        <taxon>Eubacteriales</taxon>
        <taxon>Candidatus Fimadaptatus</taxon>
    </lineage>
</organism>
<dbReference type="InterPro" id="IPR036388">
    <property type="entry name" value="WH-like_DNA-bd_sf"/>
</dbReference>
<dbReference type="NCBIfam" id="TIGR02937">
    <property type="entry name" value="sigma70-ECF"/>
    <property type="match status" value="1"/>
</dbReference>
<gene>
    <name evidence="7" type="ORF">IAC59_04885</name>
</gene>
<dbReference type="Gene3D" id="1.10.10.10">
    <property type="entry name" value="Winged helix-like DNA-binding domain superfamily/Winged helix DNA-binding domain"/>
    <property type="match status" value="1"/>
</dbReference>
<sequence length="181" mass="20916">MFILLSVFTAGHTELDVEALIDAHSGAVKRCAYLCLRDERMAEDVCQEVFVKLWQSPPRATNEAGMRAWLLRVTLNACRNMLRTPWHRRVQHGPDEVFNQLSAQGPMPEAEALRRERDEALYQAVMDLPLKYREPIILHYYFDVSQRDTARILAIGDSTLRTRLLRARLLLRKALGEEVEL</sequence>
<dbReference type="PANTHER" id="PTHR43133">
    <property type="entry name" value="RNA POLYMERASE ECF-TYPE SIGMA FACTO"/>
    <property type="match status" value="1"/>
</dbReference>
<feature type="domain" description="RNA polymerase sigma factor 70 region 4 type 2" evidence="6">
    <location>
        <begin position="119"/>
        <end position="170"/>
    </location>
</feature>
<proteinExistence type="inferred from homology"/>
<dbReference type="GO" id="GO:0006352">
    <property type="term" value="P:DNA-templated transcription initiation"/>
    <property type="evidence" value="ECO:0007669"/>
    <property type="project" value="InterPro"/>
</dbReference>
<dbReference type="SUPFAM" id="SSF88946">
    <property type="entry name" value="Sigma2 domain of RNA polymerase sigma factors"/>
    <property type="match status" value="1"/>
</dbReference>
<dbReference type="AlphaFoldDB" id="A0A9D1LRA4"/>
<dbReference type="Pfam" id="PF08281">
    <property type="entry name" value="Sigma70_r4_2"/>
    <property type="match status" value="1"/>
</dbReference>
<evidence type="ECO:0000259" key="6">
    <source>
        <dbReference type="Pfam" id="PF08281"/>
    </source>
</evidence>
<keyword evidence="2" id="KW-0805">Transcription regulation</keyword>
<dbReference type="Proteomes" id="UP000824123">
    <property type="component" value="Unassembled WGS sequence"/>
</dbReference>
<comment type="caution">
    <text evidence="7">The sequence shown here is derived from an EMBL/GenBank/DDBJ whole genome shotgun (WGS) entry which is preliminary data.</text>
</comment>
<keyword evidence="3" id="KW-0731">Sigma factor</keyword>
<dbReference type="InterPro" id="IPR013249">
    <property type="entry name" value="RNA_pol_sigma70_r4_t2"/>
</dbReference>
<reference evidence="7" key="1">
    <citation type="submission" date="2020-10" db="EMBL/GenBank/DDBJ databases">
        <authorList>
            <person name="Gilroy R."/>
        </authorList>
    </citation>
    <scope>NUCLEOTIDE SEQUENCE</scope>
    <source>
        <strain evidence="7">ChiSxjej2B14-8506</strain>
    </source>
</reference>
<evidence type="ECO:0000313" key="7">
    <source>
        <dbReference type="EMBL" id="HIU46576.1"/>
    </source>
</evidence>
<dbReference type="Gene3D" id="1.10.1740.10">
    <property type="match status" value="1"/>
</dbReference>
<dbReference type="InterPro" id="IPR014284">
    <property type="entry name" value="RNA_pol_sigma-70_dom"/>
</dbReference>
<dbReference type="GO" id="GO:0003677">
    <property type="term" value="F:DNA binding"/>
    <property type="evidence" value="ECO:0007669"/>
    <property type="project" value="InterPro"/>
</dbReference>
<reference evidence="7" key="2">
    <citation type="journal article" date="2021" name="PeerJ">
        <title>Extensive microbial diversity within the chicken gut microbiome revealed by metagenomics and culture.</title>
        <authorList>
            <person name="Gilroy R."/>
            <person name="Ravi A."/>
            <person name="Getino M."/>
            <person name="Pursley I."/>
            <person name="Horton D.L."/>
            <person name="Alikhan N.F."/>
            <person name="Baker D."/>
            <person name="Gharbi K."/>
            <person name="Hall N."/>
            <person name="Watson M."/>
            <person name="Adriaenssens E.M."/>
            <person name="Foster-Nyarko E."/>
            <person name="Jarju S."/>
            <person name="Secka A."/>
            <person name="Antonio M."/>
            <person name="Oren A."/>
            <person name="Chaudhuri R.R."/>
            <person name="La Ragione R."/>
            <person name="Hildebrand F."/>
            <person name="Pallen M.J."/>
        </authorList>
    </citation>
    <scope>NUCLEOTIDE SEQUENCE</scope>
    <source>
        <strain evidence="7">ChiSxjej2B14-8506</strain>
    </source>
</reference>
<dbReference type="InterPro" id="IPR039425">
    <property type="entry name" value="RNA_pol_sigma-70-like"/>
</dbReference>
<name>A0A9D1LRA4_9FIRM</name>
<keyword evidence="4" id="KW-0804">Transcription</keyword>
<evidence type="ECO:0000256" key="1">
    <source>
        <dbReference type="ARBA" id="ARBA00010641"/>
    </source>
</evidence>
<evidence type="ECO:0000313" key="8">
    <source>
        <dbReference type="Proteomes" id="UP000824123"/>
    </source>
</evidence>
<dbReference type="InterPro" id="IPR013325">
    <property type="entry name" value="RNA_pol_sigma_r2"/>
</dbReference>
<dbReference type="EMBL" id="DVNK01000032">
    <property type="protein sequence ID" value="HIU46576.1"/>
    <property type="molecule type" value="Genomic_DNA"/>
</dbReference>
<dbReference type="InterPro" id="IPR013324">
    <property type="entry name" value="RNA_pol_sigma_r3/r4-like"/>
</dbReference>
<dbReference type="GO" id="GO:0016987">
    <property type="term" value="F:sigma factor activity"/>
    <property type="evidence" value="ECO:0007669"/>
    <property type="project" value="UniProtKB-KW"/>
</dbReference>
<protein>
    <submittedName>
        <fullName evidence="7">Sigma-70 family RNA polymerase sigma factor</fullName>
    </submittedName>
</protein>
<evidence type="ECO:0000256" key="2">
    <source>
        <dbReference type="ARBA" id="ARBA00023015"/>
    </source>
</evidence>
<evidence type="ECO:0000259" key="5">
    <source>
        <dbReference type="Pfam" id="PF04542"/>
    </source>
</evidence>
<dbReference type="SUPFAM" id="SSF88659">
    <property type="entry name" value="Sigma3 and sigma4 domains of RNA polymerase sigma factors"/>
    <property type="match status" value="1"/>
</dbReference>
<accession>A0A9D1LRA4</accession>
<evidence type="ECO:0000256" key="4">
    <source>
        <dbReference type="ARBA" id="ARBA00023163"/>
    </source>
</evidence>
<dbReference type="PANTHER" id="PTHR43133:SF60">
    <property type="entry name" value="RNA POLYMERASE SIGMA FACTOR SIGV"/>
    <property type="match status" value="1"/>
</dbReference>
<feature type="domain" description="RNA polymerase sigma-70 region 2" evidence="5">
    <location>
        <begin position="20"/>
        <end position="84"/>
    </location>
</feature>
<evidence type="ECO:0000256" key="3">
    <source>
        <dbReference type="ARBA" id="ARBA00023082"/>
    </source>
</evidence>